<feature type="compositionally biased region" description="Basic and acidic residues" evidence="1">
    <location>
        <begin position="14"/>
        <end position="24"/>
    </location>
</feature>
<sequence length="125" mass="13357">MQGRPVSHEAAVCSDRRTGLERESLPLPSIIGRHKGNSVTMPAGPTGERESPLARCTPESHRPHLTSKPQRGSRTTGLASPRQGIAGKAAPQNLARGPPAAIGVPRGLPVKMCRGRPLWMDKFVD</sequence>
<evidence type="ECO:0000313" key="2">
    <source>
        <dbReference type="EMBL" id="KAJ1179673.1"/>
    </source>
</evidence>
<gene>
    <name evidence="2" type="ORF">NDU88_004907</name>
</gene>
<dbReference type="Proteomes" id="UP001066276">
    <property type="component" value="Chromosome 3_2"/>
</dbReference>
<feature type="region of interest" description="Disordered" evidence="1">
    <location>
        <begin position="1"/>
        <end position="109"/>
    </location>
</feature>
<reference evidence="2" key="1">
    <citation type="journal article" date="2022" name="bioRxiv">
        <title>Sequencing and chromosome-scale assembly of the giantPleurodeles waltlgenome.</title>
        <authorList>
            <person name="Brown T."/>
            <person name="Elewa A."/>
            <person name="Iarovenko S."/>
            <person name="Subramanian E."/>
            <person name="Araus A.J."/>
            <person name="Petzold A."/>
            <person name="Susuki M."/>
            <person name="Suzuki K.-i.T."/>
            <person name="Hayashi T."/>
            <person name="Toyoda A."/>
            <person name="Oliveira C."/>
            <person name="Osipova E."/>
            <person name="Leigh N.D."/>
            <person name="Simon A."/>
            <person name="Yun M.H."/>
        </authorList>
    </citation>
    <scope>NUCLEOTIDE SEQUENCE</scope>
    <source>
        <strain evidence="2">20211129_DDA</strain>
        <tissue evidence="2">Liver</tissue>
    </source>
</reference>
<accession>A0AAV7TSV1</accession>
<proteinExistence type="predicted"/>
<dbReference type="AlphaFoldDB" id="A0AAV7TSV1"/>
<protein>
    <submittedName>
        <fullName evidence="2">Uncharacterized protein</fullName>
    </submittedName>
</protein>
<organism evidence="2 3">
    <name type="scientific">Pleurodeles waltl</name>
    <name type="common">Iberian ribbed newt</name>
    <dbReference type="NCBI Taxonomy" id="8319"/>
    <lineage>
        <taxon>Eukaryota</taxon>
        <taxon>Metazoa</taxon>
        <taxon>Chordata</taxon>
        <taxon>Craniata</taxon>
        <taxon>Vertebrata</taxon>
        <taxon>Euteleostomi</taxon>
        <taxon>Amphibia</taxon>
        <taxon>Batrachia</taxon>
        <taxon>Caudata</taxon>
        <taxon>Salamandroidea</taxon>
        <taxon>Salamandridae</taxon>
        <taxon>Pleurodelinae</taxon>
        <taxon>Pleurodeles</taxon>
    </lineage>
</organism>
<comment type="caution">
    <text evidence="2">The sequence shown here is derived from an EMBL/GenBank/DDBJ whole genome shotgun (WGS) entry which is preliminary data.</text>
</comment>
<keyword evidence="3" id="KW-1185">Reference proteome</keyword>
<feature type="compositionally biased region" description="Basic and acidic residues" evidence="1">
    <location>
        <begin position="47"/>
        <end position="62"/>
    </location>
</feature>
<name>A0AAV7TSV1_PLEWA</name>
<evidence type="ECO:0000313" key="3">
    <source>
        <dbReference type="Proteomes" id="UP001066276"/>
    </source>
</evidence>
<dbReference type="EMBL" id="JANPWB010000006">
    <property type="protein sequence ID" value="KAJ1179673.1"/>
    <property type="molecule type" value="Genomic_DNA"/>
</dbReference>
<evidence type="ECO:0000256" key="1">
    <source>
        <dbReference type="SAM" id="MobiDB-lite"/>
    </source>
</evidence>
<feature type="compositionally biased region" description="Polar residues" evidence="1">
    <location>
        <begin position="67"/>
        <end position="78"/>
    </location>
</feature>